<keyword evidence="2" id="KW-1185">Reference proteome</keyword>
<dbReference type="eggNOG" id="ENOG502S78C">
    <property type="taxonomic scope" value="Eukaryota"/>
</dbReference>
<dbReference type="RefSeq" id="XP_007782249.1">
    <property type="nucleotide sequence ID" value="XM_007784059.1"/>
</dbReference>
<dbReference type="STRING" id="1168221.R7YYE6"/>
<dbReference type="OMA" id="HEKQWME"/>
<dbReference type="Proteomes" id="UP000016924">
    <property type="component" value="Unassembled WGS sequence"/>
</dbReference>
<sequence>MYNRYAESSRVNWTNNFANYLDPTHKREWSELLTPRGDGLILKSIKTDYKFPMKWPDRVTVLHKLRSEPELDTDSFIMDVIILSELHRRPAARCVEDIVVYDYKKGKKTPLRPFIVEQFKETFRLQEEAKKKNGDRVKYLLDRVREIEQASWDRPDAQEDFGSAVS</sequence>
<dbReference type="HOGENOM" id="CLU_107674_0_0_1"/>
<accession>R7YYE6</accession>
<dbReference type="Pfam" id="PF13279">
    <property type="entry name" value="4HBT_2"/>
    <property type="match status" value="1"/>
</dbReference>
<organism evidence="1 2">
    <name type="scientific">Coniosporium apollinis (strain CBS 100218)</name>
    <name type="common">Rock-inhabiting black yeast</name>
    <dbReference type="NCBI Taxonomy" id="1168221"/>
    <lineage>
        <taxon>Eukaryota</taxon>
        <taxon>Fungi</taxon>
        <taxon>Dikarya</taxon>
        <taxon>Ascomycota</taxon>
        <taxon>Pezizomycotina</taxon>
        <taxon>Dothideomycetes</taxon>
        <taxon>Dothideomycetes incertae sedis</taxon>
        <taxon>Coniosporium</taxon>
    </lineage>
</organism>
<dbReference type="Gene3D" id="3.10.129.10">
    <property type="entry name" value="Hotdog Thioesterase"/>
    <property type="match status" value="1"/>
</dbReference>
<dbReference type="GeneID" id="19903358"/>
<dbReference type="AlphaFoldDB" id="R7YYE6"/>
<dbReference type="SUPFAM" id="SSF54637">
    <property type="entry name" value="Thioesterase/thiol ester dehydrase-isomerase"/>
    <property type="match status" value="1"/>
</dbReference>
<gene>
    <name evidence="1" type="ORF">W97_06047</name>
</gene>
<dbReference type="InterPro" id="IPR029069">
    <property type="entry name" value="HotDog_dom_sf"/>
</dbReference>
<evidence type="ECO:0000313" key="1">
    <source>
        <dbReference type="EMBL" id="EON66932.1"/>
    </source>
</evidence>
<dbReference type="EMBL" id="JH767584">
    <property type="protein sequence ID" value="EON66932.1"/>
    <property type="molecule type" value="Genomic_DNA"/>
</dbReference>
<evidence type="ECO:0000313" key="2">
    <source>
        <dbReference type="Proteomes" id="UP000016924"/>
    </source>
</evidence>
<protein>
    <submittedName>
        <fullName evidence="1">Uncharacterized protein</fullName>
    </submittedName>
</protein>
<reference evidence="2" key="1">
    <citation type="submission" date="2012-06" db="EMBL/GenBank/DDBJ databases">
        <title>The genome sequence of Coniosporium apollinis CBS 100218.</title>
        <authorList>
            <consortium name="The Broad Institute Genome Sequencing Platform"/>
            <person name="Cuomo C."/>
            <person name="Gorbushina A."/>
            <person name="Noack S."/>
            <person name="Walker B."/>
            <person name="Young S.K."/>
            <person name="Zeng Q."/>
            <person name="Gargeya S."/>
            <person name="Fitzgerald M."/>
            <person name="Haas B."/>
            <person name="Abouelleil A."/>
            <person name="Alvarado L."/>
            <person name="Arachchi H.M."/>
            <person name="Berlin A.M."/>
            <person name="Chapman S.B."/>
            <person name="Goldberg J."/>
            <person name="Griggs A."/>
            <person name="Gujja S."/>
            <person name="Hansen M."/>
            <person name="Howarth C."/>
            <person name="Imamovic A."/>
            <person name="Larimer J."/>
            <person name="McCowan C."/>
            <person name="Montmayeur A."/>
            <person name="Murphy C."/>
            <person name="Neiman D."/>
            <person name="Pearson M."/>
            <person name="Priest M."/>
            <person name="Roberts A."/>
            <person name="Saif S."/>
            <person name="Shea T."/>
            <person name="Sisk P."/>
            <person name="Sykes S."/>
            <person name="Wortman J."/>
            <person name="Nusbaum C."/>
            <person name="Birren B."/>
        </authorList>
    </citation>
    <scope>NUCLEOTIDE SEQUENCE [LARGE SCALE GENOMIC DNA]</scope>
    <source>
        <strain evidence="2">CBS 100218</strain>
    </source>
</reference>
<proteinExistence type="predicted"/>
<name>R7YYE6_CONA1</name>
<dbReference type="OrthoDB" id="5538558at2759"/>